<sequence>MSRVTPSGEGTGARILLFTGKGGVGKTTTAAATALRLADRGVKTLLLSTDTAHSLSDALATPLTDEPAEVTPGLWAVQVDTQGRFEAAWRDVQGFLVDLLARGGVDPITADELTVLPGVDEVLALLAVRELALTGDWDTLVVDCAPTAETLRLLALPEALGWYLDRVFPAQRRIARSVRPLAAVLGRGDAVPPDDIFEALLRLADELAGVRQLLGDPAVTSVRLVLTPETVVVAEARRTFTALALYGYAVDLVVANRVFPAGDDEWRRGWAEAQARQLVTIRESFAGLPVRELAYRPAEPVGAVALRELADALYGELPGLDPAPPADTSRIMRVNATDEGFELHLTLPLAQRADVDAARAGDELIVSVGAYRRVLDLPGVLRRCDVVGGHYDGRELHVRFRPDPRQWSSHRPLPYKRTVPRRRGGERARGGRRPGRGGADPGAGRG</sequence>
<evidence type="ECO:0000256" key="7">
    <source>
        <dbReference type="ARBA" id="ARBA00059736"/>
    </source>
</evidence>
<keyword evidence="3 12" id="KW-0067">ATP-binding</keyword>
<dbReference type="EC" id="7.3.2.7" evidence="8"/>
<dbReference type="Gene3D" id="2.60.40.790">
    <property type="match status" value="1"/>
</dbReference>
<protein>
    <recommendedName>
        <fullName evidence="8">arsenite-transporting ATPase</fullName>
        <ecNumber evidence="8">7.3.2.7</ecNumber>
    </recommendedName>
</protein>
<comment type="catalytic activity">
    <reaction evidence="6">
        <text>arsenite(in) + ATP + H2O = arsenite(out) + ADP + phosphate + H(+)</text>
        <dbReference type="Rhea" id="RHEA:11348"/>
        <dbReference type="ChEBI" id="CHEBI:15377"/>
        <dbReference type="ChEBI" id="CHEBI:15378"/>
        <dbReference type="ChEBI" id="CHEBI:29242"/>
        <dbReference type="ChEBI" id="CHEBI:30616"/>
        <dbReference type="ChEBI" id="CHEBI:43474"/>
        <dbReference type="ChEBI" id="CHEBI:456216"/>
        <dbReference type="EC" id="7.3.2.7"/>
    </reaction>
</comment>
<feature type="domain" description="ArsA HSP20-like" evidence="11">
    <location>
        <begin position="339"/>
        <end position="400"/>
    </location>
</feature>
<dbReference type="CDD" id="cd02035">
    <property type="entry name" value="ArsA"/>
    <property type="match status" value="1"/>
</dbReference>
<evidence type="ECO:0000256" key="6">
    <source>
        <dbReference type="ARBA" id="ARBA00052296"/>
    </source>
</evidence>
<dbReference type="InterPro" id="IPR008978">
    <property type="entry name" value="HSP20-like_chaperone"/>
</dbReference>
<evidence type="ECO:0000313" key="12">
    <source>
        <dbReference type="EMBL" id="SHG59664.1"/>
    </source>
</evidence>
<dbReference type="Pfam" id="PF17886">
    <property type="entry name" value="ArsA_HSP20"/>
    <property type="match status" value="1"/>
</dbReference>
<evidence type="ECO:0000256" key="3">
    <source>
        <dbReference type="ARBA" id="ARBA00022840"/>
    </source>
</evidence>
<keyword evidence="4" id="KW-0059">Arsenical resistance</keyword>
<dbReference type="STRING" id="1206085.SAMN05443575_2343"/>
<dbReference type="Pfam" id="PF02374">
    <property type="entry name" value="ArsA_ATPase"/>
    <property type="match status" value="1"/>
</dbReference>
<keyword evidence="13" id="KW-1185">Reference proteome</keyword>
<dbReference type="PANTHER" id="PTHR10803">
    <property type="entry name" value="ARSENICAL PUMP-DRIVING ATPASE ARSENITE-TRANSLOCATING ATPASE"/>
    <property type="match status" value="1"/>
</dbReference>
<evidence type="ECO:0000259" key="11">
    <source>
        <dbReference type="Pfam" id="PF17886"/>
    </source>
</evidence>
<dbReference type="PANTHER" id="PTHR10803:SF3">
    <property type="entry name" value="ATPASE GET3"/>
    <property type="match status" value="1"/>
</dbReference>
<dbReference type="NCBIfam" id="TIGR00345">
    <property type="entry name" value="GET3_arsA_TRC40"/>
    <property type="match status" value="1"/>
</dbReference>
<evidence type="ECO:0000256" key="2">
    <source>
        <dbReference type="ARBA" id="ARBA00022741"/>
    </source>
</evidence>
<reference evidence="12 13" key="1">
    <citation type="submission" date="2016-11" db="EMBL/GenBank/DDBJ databases">
        <authorList>
            <person name="Jaros S."/>
            <person name="Januszkiewicz K."/>
            <person name="Wedrychowicz H."/>
        </authorList>
    </citation>
    <scope>NUCLEOTIDE SEQUENCE [LARGE SCALE GENOMIC DNA]</scope>
    <source>
        <strain evidence="12 13">DSM 45627</strain>
    </source>
</reference>
<feature type="compositionally biased region" description="Gly residues" evidence="9">
    <location>
        <begin position="436"/>
        <end position="446"/>
    </location>
</feature>
<dbReference type="InterPro" id="IPR040612">
    <property type="entry name" value="ArsA_HSP20-like"/>
</dbReference>
<feature type="domain" description="ArsA/GET3 Anion-transporting ATPase-like" evidence="10">
    <location>
        <begin position="14"/>
        <end position="314"/>
    </location>
</feature>
<evidence type="ECO:0000256" key="4">
    <source>
        <dbReference type="ARBA" id="ARBA00022849"/>
    </source>
</evidence>
<dbReference type="AlphaFoldDB" id="A0A1M5L3J0"/>
<dbReference type="GO" id="GO:0015446">
    <property type="term" value="F:ATPase-coupled arsenite transmembrane transporter activity"/>
    <property type="evidence" value="ECO:0007669"/>
    <property type="project" value="UniProtKB-EC"/>
</dbReference>
<dbReference type="Gene3D" id="3.40.50.300">
    <property type="entry name" value="P-loop containing nucleotide triphosphate hydrolases"/>
    <property type="match status" value="1"/>
</dbReference>
<dbReference type="GO" id="GO:0005524">
    <property type="term" value="F:ATP binding"/>
    <property type="evidence" value="ECO:0007669"/>
    <property type="project" value="UniProtKB-KW"/>
</dbReference>
<dbReference type="InterPro" id="IPR025723">
    <property type="entry name" value="ArsA/GET3_ATPase-like"/>
</dbReference>
<dbReference type="FunFam" id="3.40.50.300:FF:001801">
    <property type="entry name" value="Putative arsenical pump-driving ATPase"/>
    <property type="match status" value="1"/>
</dbReference>
<comment type="similarity">
    <text evidence="1">Belongs to the arsA ATPase family.</text>
</comment>
<dbReference type="InterPro" id="IPR027417">
    <property type="entry name" value="P-loop_NTPase"/>
</dbReference>
<organism evidence="12 13">
    <name type="scientific">Jatrophihabitans endophyticus</name>
    <dbReference type="NCBI Taxonomy" id="1206085"/>
    <lineage>
        <taxon>Bacteria</taxon>
        <taxon>Bacillati</taxon>
        <taxon>Actinomycetota</taxon>
        <taxon>Actinomycetes</taxon>
        <taxon>Jatrophihabitantales</taxon>
        <taxon>Jatrophihabitantaceae</taxon>
        <taxon>Jatrophihabitans</taxon>
    </lineage>
</organism>
<keyword evidence="2" id="KW-0547">Nucleotide-binding</keyword>
<dbReference type="GO" id="GO:0016887">
    <property type="term" value="F:ATP hydrolysis activity"/>
    <property type="evidence" value="ECO:0007669"/>
    <property type="project" value="InterPro"/>
</dbReference>
<evidence type="ECO:0000313" key="13">
    <source>
        <dbReference type="Proteomes" id="UP000186132"/>
    </source>
</evidence>
<evidence type="ECO:0000256" key="9">
    <source>
        <dbReference type="SAM" id="MobiDB-lite"/>
    </source>
</evidence>
<evidence type="ECO:0000259" key="10">
    <source>
        <dbReference type="Pfam" id="PF02374"/>
    </source>
</evidence>
<proteinExistence type="inferred from homology"/>
<evidence type="ECO:0000256" key="5">
    <source>
        <dbReference type="ARBA" id="ARBA00022967"/>
    </source>
</evidence>
<dbReference type="Proteomes" id="UP000186132">
    <property type="component" value="Unassembled WGS sequence"/>
</dbReference>
<feature type="region of interest" description="Disordered" evidence="9">
    <location>
        <begin position="404"/>
        <end position="446"/>
    </location>
</feature>
<evidence type="ECO:0000256" key="1">
    <source>
        <dbReference type="ARBA" id="ARBA00011040"/>
    </source>
</evidence>
<keyword evidence="5" id="KW-1278">Translocase</keyword>
<dbReference type="EMBL" id="FQVU01000003">
    <property type="protein sequence ID" value="SHG59664.1"/>
    <property type="molecule type" value="Genomic_DNA"/>
</dbReference>
<name>A0A1M5L3J0_9ACTN</name>
<accession>A0A1M5L3J0</accession>
<comment type="function">
    <text evidence="7">Anion-transporting ATPase. Catalyzes the extrusion of arsenite.</text>
</comment>
<evidence type="ECO:0000256" key="8">
    <source>
        <dbReference type="ARBA" id="ARBA00066752"/>
    </source>
</evidence>
<dbReference type="InterPro" id="IPR016300">
    <property type="entry name" value="ATPase_ArsA/GET3"/>
</dbReference>
<dbReference type="SUPFAM" id="SSF52540">
    <property type="entry name" value="P-loop containing nucleoside triphosphate hydrolases"/>
    <property type="match status" value="1"/>
</dbReference>
<gene>
    <name evidence="12" type="ORF">SAMN05443575_2343</name>
</gene>